<feature type="region of interest" description="Disordered" evidence="1">
    <location>
        <begin position="1"/>
        <end position="26"/>
    </location>
</feature>
<dbReference type="EMBL" id="CP089982">
    <property type="protein sequence ID" value="WXA91140.1"/>
    <property type="molecule type" value="Genomic_DNA"/>
</dbReference>
<dbReference type="Proteomes" id="UP001379533">
    <property type="component" value="Chromosome"/>
</dbReference>
<proteinExistence type="predicted"/>
<keyword evidence="3" id="KW-1185">Reference proteome</keyword>
<protein>
    <submittedName>
        <fullName evidence="2">Uncharacterized protein</fullName>
    </submittedName>
</protein>
<sequence length="126" mass="13112">MSGAKGRISGTTVSAKRAIDSREGSTVALRQSTVTGQVYAVLVWNGQADLGTASDPGVNRITGKTTGLFAYSTDGYPTLVRAAGNTWRPNVQGADAQGFYAHERVTTPQGAEGGNFVLTEGATIEF</sequence>
<reference evidence="2 3" key="1">
    <citation type="submission" date="2021-12" db="EMBL/GenBank/DDBJ databases">
        <title>Discovery of the Pendulisporaceae a myxobacterial family with distinct sporulation behavior and unique specialized metabolism.</title>
        <authorList>
            <person name="Garcia R."/>
            <person name="Popoff A."/>
            <person name="Bader C.D."/>
            <person name="Loehr J."/>
            <person name="Walesch S."/>
            <person name="Walt C."/>
            <person name="Boldt J."/>
            <person name="Bunk B."/>
            <person name="Haeckl F.J.F.P.J."/>
            <person name="Gunesch A.P."/>
            <person name="Birkelbach J."/>
            <person name="Nuebel U."/>
            <person name="Pietschmann T."/>
            <person name="Bach T."/>
            <person name="Mueller R."/>
        </authorList>
    </citation>
    <scope>NUCLEOTIDE SEQUENCE [LARGE SCALE GENOMIC DNA]</scope>
    <source>
        <strain evidence="2 3">MSr12523</strain>
    </source>
</reference>
<gene>
    <name evidence="2" type="ORF">LZC95_32380</name>
</gene>
<accession>A0ABZ2JXC3</accession>
<name>A0ABZ2JXC3_9BACT</name>
<organism evidence="2 3">
    <name type="scientific">Pendulispora brunnea</name>
    <dbReference type="NCBI Taxonomy" id="2905690"/>
    <lineage>
        <taxon>Bacteria</taxon>
        <taxon>Pseudomonadati</taxon>
        <taxon>Myxococcota</taxon>
        <taxon>Myxococcia</taxon>
        <taxon>Myxococcales</taxon>
        <taxon>Sorangiineae</taxon>
        <taxon>Pendulisporaceae</taxon>
        <taxon>Pendulispora</taxon>
    </lineage>
</organism>
<evidence type="ECO:0000313" key="2">
    <source>
        <dbReference type="EMBL" id="WXA91140.1"/>
    </source>
</evidence>
<dbReference type="RefSeq" id="WP_394841761.1">
    <property type="nucleotide sequence ID" value="NZ_CP089982.1"/>
</dbReference>
<evidence type="ECO:0000313" key="3">
    <source>
        <dbReference type="Proteomes" id="UP001379533"/>
    </source>
</evidence>
<evidence type="ECO:0000256" key="1">
    <source>
        <dbReference type="SAM" id="MobiDB-lite"/>
    </source>
</evidence>